<accession>A0A8J8WHA7</accession>
<reference evidence="3" key="1">
    <citation type="journal article" date="2020" name="Front. Microbiol.">
        <title>Gene regulatory networks of Penicillium echinulatum 2HH and Penicillium oxalicum 114-2 inferred by a computational biology approach.</title>
        <authorList>
            <person name="Lenz A.R."/>
            <person name="Galan-Vasquez E."/>
            <person name="Balbinot E."/>
            <person name="De Abreu F.P."/>
            <person name="De Oliveira N.S."/>
            <person name="Da Rosa L.O."/>
            <person name="De Avila E Silva S."/>
            <person name="Camassola M."/>
            <person name="Dillon A.J.P."/>
            <person name="Perez-Rueda E."/>
        </authorList>
    </citation>
    <scope>NUCLEOTIDE SEQUENCE</scope>
    <source>
        <strain evidence="3">S1M29</strain>
    </source>
</reference>
<sequence length="180" mass="20466">MQTRTHFANQTPLLSSISEDAVLRTLHDHAAMIQQNPLVIHYERCDPPANASPEDLHGIWYELTDRVAYLPWGLLHGTVKYRGCFHDTPRGLRTHIYAPMGVHIRNLWTVHRQAARGSEEEEEEEEEETGPTRESGELALHEEIELACPLGMTTFIRRTLSQAHRELVRRLSTAGSVGRA</sequence>
<feature type="domain" description="DUF7053" evidence="2">
    <location>
        <begin position="3"/>
        <end position="172"/>
    </location>
</feature>
<dbReference type="Pfam" id="PF23155">
    <property type="entry name" value="DUF7053"/>
    <property type="match status" value="1"/>
</dbReference>
<dbReference type="EMBL" id="WIWV01000039">
    <property type="protein sequence ID" value="KAF7716546.1"/>
    <property type="molecule type" value="Genomic_DNA"/>
</dbReference>
<feature type="region of interest" description="Disordered" evidence="1">
    <location>
        <begin position="113"/>
        <end position="138"/>
    </location>
</feature>
<name>A0A8J8WHA7_9EURO</name>
<dbReference type="InterPro" id="IPR055481">
    <property type="entry name" value="DUF7053"/>
</dbReference>
<comment type="caution">
    <text evidence="3">The sequence shown here is derived from an EMBL/GenBank/DDBJ whole genome shotgun (WGS) entry which is preliminary data.</text>
</comment>
<evidence type="ECO:0000313" key="3">
    <source>
        <dbReference type="EMBL" id="KAF7716546.1"/>
    </source>
</evidence>
<organism evidence="3 4">
    <name type="scientific">Penicillium ucsense</name>
    <dbReference type="NCBI Taxonomy" id="2839758"/>
    <lineage>
        <taxon>Eukaryota</taxon>
        <taxon>Fungi</taxon>
        <taxon>Dikarya</taxon>
        <taxon>Ascomycota</taxon>
        <taxon>Pezizomycotina</taxon>
        <taxon>Eurotiomycetes</taxon>
        <taxon>Eurotiomycetidae</taxon>
        <taxon>Eurotiales</taxon>
        <taxon>Aspergillaceae</taxon>
        <taxon>Penicillium</taxon>
    </lineage>
</organism>
<dbReference type="AlphaFoldDB" id="A0A8J8WHA7"/>
<feature type="compositionally biased region" description="Acidic residues" evidence="1">
    <location>
        <begin position="119"/>
        <end position="129"/>
    </location>
</feature>
<proteinExistence type="predicted"/>
<keyword evidence="4" id="KW-1185">Reference proteome</keyword>
<gene>
    <name evidence="3" type="ORF">PECM_005426</name>
</gene>
<dbReference type="OrthoDB" id="5078320at2759"/>
<evidence type="ECO:0000313" key="4">
    <source>
        <dbReference type="Proteomes" id="UP000631181"/>
    </source>
</evidence>
<evidence type="ECO:0000256" key="1">
    <source>
        <dbReference type="SAM" id="MobiDB-lite"/>
    </source>
</evidence>
<protein>
    <recommendedName>
        <fullName evidence="2">DUF7053 domain-containing protein</fullName>
    </recommendedName>
</protein>
<dbReference type="PANTHER" id="PTHR38117">
    <property type="entry name" value="NACHT AND WD40 DOMAIN PROTEIN"/>
    <property type="match status" value="1"/>
</dbReference>
<dbReference type="Proteomes" id="UP000631181">
    <property type="component" value="Unassembled WGS sequence"/>
</dbReference>
<dbReference type="PANTHER" id="PTHR38117:SF2">
    <property type="entry name" value="NACHT AND WD40 DOMAIN PROTEIN"/>
    <property type="match status" value="1"/>
</dbReference>
<evidence type="ECO:0000259" key="2">
    <source>
        <dbReference type="Pfam" id="PF23155"/>
    </source>
</evidence>